<accession>A0ABT9VJY2</accession>
<dbReference type="SUPFAM" id="SSF47781">
    <property type="entry name" value="RuvA domain 2-like"/>
    <property type="match status" value="1"/>
</dbReference>
<dbReference type="InterPro" id="IPR010994">
    <property type="entry name" value="RuvA_2-like"/>
</dbReference>
<keyword evidence="1" id="KW-1133">Transmembrane helix</keyword>
<dbReference type="NCBIfam" id="TIGR00426">
    <property type="entry name" value="competence protein ComEA helix-hairpin-helix repeat region"/>
    <property type="match status" value="1"/>
</dbReference>
<gene>
    <name evidence="3" type="ORF">J2S06_000344</name>
</gene>
<name>A0ABT9VJY2_9BACI</name>
<keyword evidence="1" id="KW-0812">Transmembrane</keyword>
<dbReference type="RefSeq" id="WP_419151091.1">
    <property type="nucleotide sequence ID" value="NZ_JAUSTR010000001.1"/>
</dbReference>
<dbReference type="InterPro" id="IPR003583">
    <property type="entry name" value="Hlx-hairpin-Hlx_DNA-bd_motif"/>
</dbReference>
<evidence type="ECO:0000313" key="4">
    <source>
        <dbReference type="Proteomes" id="UP001225646"/>
    </source>
</evidence>
<keyword evidence="4" id="KW-1185">Reference proteome</keyword>
<dbReference type="Gene3D" id="1.10.150.310">
    <property type="entry name" value="Tex RuvX-like domain-like"/>
    <property type="match status" value="1"/>
</dbReference>
<comment type="caution">
    <text evidence="3">The sequence shown here is derived from an EMBL/GenBank/DDBJ whole genome shotgun (WGS) entry which is preliminary data.</text>
</comment>
<dbReference type="PANTHER" id="PTHR21180">
    <property type="entry name" value="ENDONUCLEASE/EXONUCLEASE/PHOSPHATASE FAMILY DOMAIN-CONTAINING PROTEIN 1"/>
    <property type="match status" value="1"/>
</dbReference>
<organism evidence="3 4">
    <name type="scientific">Aeribacillus alveayuensis</name>
    <dbReference type="NCBI Taxonomy" id="279215"/>
    <lineage>
        <taxon>Bacteria</taxon>
        <taxon>Bacillati</taxon>
        <taxon>Bacillota</taxon>
        <taxon>Bacilli</taxon>
        <taxon>Bacillales</taxon>
        <taxon>Bacillaceae</taxon>
        <taxon>Aeribacillus</taxon>
    </lineage>
</organism>
<evidence type="ECO:0000313" key="3">
    <source>
        <dbReference type="EMBL" id="MDQ0161274.1"/>
    </source>
</evidence>
<dbReference type="Proteomes" id="UP001225646">
    <property type="component" value="Unassembled WGS sequence"/>
</dbReference>
<evidence type="ECO:0000256" key="1">
    <source>
        <dbReference type="SAM" id="Phobius"/>
    </source>
</evidence>
<dbReference type="PANTHER" id="PTHR21180:SF32">
    <property type="entry name" value="ENDONUCLEASE_EXONUCLEASE_PHOSPHATASE FAMILY DOMAIN-CONTAINING PROTEIN 1"/>
    <property type="match status" value="1"/>
</dbReference>
<dbReference type="Gene3D" id="3.10.560.10">
    <property type="entry name" value="Outer membrane lipoprotein wza domain like"/>
    <property type="match status" value="1"/>
</dbReference>
<evidence type="ECO:0000259" key="2">
    <source>
        <dbReference type="SMART" id="SM00278"/>
    </source>
</evidence>
<feature type="domain" description="Helix-hairpin-helix DNA-binding motif class 1" evidence="2">
    <location>
        <begin position="178"/>
        <end position="197"/>
    </location>
</feature>
<dbReference type="InterPro" id="IPR051675">
    <property type="entry name" value="Endo/Exo/Phosphatase_dom_1"/>
</dbReference>
<dbReference type="Pfam" id="PF12836">
    <property type="entry name" value="HHH_3"/>
    <property type="match status" value="1"/>
</dbReference>
<sequence>MDYRLLFKKYWIVPVLFVIGIITLVQYTERDEHVVTENEQQLQEHDMPEFERISQENDQQEEMIIYVDVKGAVKNPGVYEVKETDRVLTVIEKAGGFHENADINQVNLAAKLVDGSIVYVPKIGEQASNDNNQSPSNNKININNATMEELQTLTGIGPSKAEAIISYREENGPFQAVDEIKNVSGIGEKSFEKIKDDITVQ</sequence>
<feature type="domain" description="Helix-hairpin-helix DNA-binding motif class 1" evidence="2">
    <location>
        <begin position="148"/>
        <end position="167"/>
    </location>
</feature>
<keyword evidence="1" id="KW-0472">Membrane</keyword>
<feature type="transmembrane region" description="Helical" evidence="1">
    <location>
        <begin position="10"/>
        <end position="28"/>
    </location>
</feature>
<dbReference type="EMBL" id="JAUSTR010000001">
    <property type="protein sequence ID" value="MDQ0161274.1"/>
    <property type="molecule type" value="Genomic_DNA"/>
</dbReference>
<reference evidence="3 4" key="1">
    <citation type="submission" date="2023-07" db="EMBL/GenBank/DDBJ databases">
        <title>Genomic Encyclopedia of Type Strains, Phase IV (KMG-IV): sequencing the most valuable type-strain genomes for metagenomic binning, comparative biology and taxonomic classification.</title>
        <authorList>
            <person name="Goeker M."/>
        </authorList>
    </citation>
    <scope>NUCLEOTIDE SEQUENCE [LARGE SCALE GENOMIC DNA]</scope>
    <source>
        <strain evidence="3 4">DSM 19092</strain>
    </source>
</reference>
<dbReference type="Pfam" id="PF10531">
    <property type="entry name" value="SLBB"/>
    <property type="match status" value="1"/>
</dbReference>
<dbReference type="InterPro" id="IPR019554">
    <property type="entry name" value="Soluble_ligand-bd"/>
</dbReference>
<dbReference type="SMART" id="SM00278">
    <property type="entry name" value="HhH1"/>
    <property type="match status" value="2"/>
</dbReference>
<proteinExistence type="predicted"/>
<protein>
    <submittedName>
        <fullName evidence="3">Competence protein ComEA</fullName>
    </submittedName>
</protein>
<dbReference type="InterPro" id="IPR004509">
    <property type="entry name" value="Competence_ComEA_HhH"/>
</dbReference>